<dbReference type="PROSITE" id="PS00018">
    <property type="entry name" value="EF_HAND_1"/>
    <property type="match status" value="1"/>
</dbReference>
<feature type="domain" description="Ice-binding protein C-terminal" evidence="1">
    <location>
        <begin position="206"/>
        <end position="230"/>
    </location>
</feature>
<dbReference type="EMBL" id="CP024608">
    <property type="protein sequence ID" value="ATQ74919.1"/>
    <property type="molecule type" value="Genomic_DNA"/>
</dbReference>
<dbReference type="InterPro" id="IPR018247">
    <property type="entry name" value="EF_Hand_1_Ca_BS"/>
</dbReference>
<evidence type="ECO:0000313" key="3">
    <source>
        <dbReference type="Proteomes" id="UP000229897"/>
    </source>
</evidence>
<reference evidence="2" key="1">
    <citation type="submission" date="2017-10" db="EMBL/GenBank/DDBJ databases">
        <title>Massilia psychrophilum sp. nov., a novel purple-pigmented bacterium isolated from Tianshan glacier, Xinjiang Municipality, China.</title>
        <authorList>
            <person name="Wang H."/>
        </authorList>
    </citation>
    <scope>NUCLEOTIDE SEQUENCE [LARGE SCALE GENOMIC DNA]</scope>
    <source>
        <strain evidence="2">B2</strain>
    </source>
</reference>
<dbReference type="InterPro" id="IPR013424">
    <property type="entry name" value="Ice-binding_C"/>
</dbReference>
<dbReference type="OrthoDB" id="8759491at2"/>
<proteinExistence type="predicted"/>
<name>A0A2D2DIX7_9BURK</name>
<dbReference type="NCBIfam" id="TIGR02595">
    <property type="entry name" value="PEP_CTERM"/>
    <property type="match status" value="1"/>
</dbReference>
<dbReference type="Proteomes" id="UP000229897">
    <property type="component" value="Chromosome"/>
</dbReference>
<dbReference type="KEGG" id="mass:CR152_10575"/>
<organism evidence="2 3">
    <name type="scientific">Massilia violaceinigra</name>
    <dbReference type="NCBI Taxonomy" id="2045208"/>
    <lineage>
        <taxon>Bacteria</taxon>
        <taxon>Pseudomonadati</taxon>
        <taxon>Pseudomonadota</taxon>
        <taxon>Betaproteobacteria</taxon>
        <taxon>Burkholderiales</taxon>
        <taxon>Oxalobacteraceae</taxon>
        <taxon>Telluria group</taxon>
        <taxon>Massilia</taxon>
    </lineage>
</organism>
<keyword evidence="3" id="KW-1185">Reference proteome</keyword>
<dbReference type="AlphaFoldDB" id="A0A2D2DIX7"/>
<sequence>MVRQRPRLVADAASHCQATASRGAYYFVDDAAFARQSGDVNSLRYSFLQETTMFKPSLLIAAAAAALATSAHAEPLSREFTYTGFYHVEGGQFRPTASLYGYFDSDDRNGDGRIEVGEVTSFILNSQQYVGWCGPEVFMCGLFEFSYTPGGALNFHTAWSTDPWGEGVAGGSVRTGVEAKEHSHWPGGSASYTLRWTEQTVLSMSPVPEPASYGMLALGLGVLALSARRRSRS</sequence>
<evidence type="ECO:0000313" key="2">
    <source>
        <dbReference type="EMBL" id="ATQ74919.1"/>
    </source>
</evidence>
<evidence type="ECO:0000259" key="1">
    <source>
        <dbReference type="Pfam" id="PF07589"/>
    </source>
</evidence>
<accession>A0A2D2DIX7</accession>
<gene>
    <name evidence="2" type="ORF">CR152_10575</name>
</gene>
<protein>
    <recommendedName>
        <fullName evidence="1">Ice-binding protein C-terminal domain-containing protein</fullName>
    </recommendedName>
</protein>
<dbReference type="Pfam" id="PF07589">
    <property type="entry name" value="PEP-CTERM"/>
    <property type="match status" value="1"/>
</dbReference>